<dbReference type="Proteomes" id="UP000033710">
    <property type="component" value="Unassembled WGS sequence"/>
</dbReference>
<protein>
    <recommendedName>
        <fullName evidence="5">Cortical patch protein</fullName>
    </recommendedName>
</protein>
<feature type="transmembrane region" description="Helical" evidence="2">
    <location>
        <begin position="115"/>
        <end position="137"/>
    </location>
</feature>
<evidence type="ECO:0000256" key="1">
    <source>
        <dbReference type="SAM" id="MobiDB-lite"/>
    </source>
</evidence>
<dbReference type="GO" id="GO:0005886">
    <property type="term" value="C:plasma membrane"/>
    <property type="evidence" value="ECO:0007669"/>
    <property type="project" value="InterPro"/>
</dbReference>
<feature type="region of interest" description="Disordered" evidence="1">
    <location>
        <begin position="215"/>
        <end position="244"/>
    </location>
</feature>
<gene>
    <name evidence="3" type="ORF">SPSK_09630</name>
</gene>
<evidence type="ECO:0000313" key="4">
    <source>
        <dbReference type="Proteomes" id="UP000033710"/>
    </source>
</evidence>
<keyword evidence="2" id="KW-1133">Transmembrane helix</keyword>
<sequence>MALIHAPFGLAASVMLATSILFLFFIILAGVTGTTPLNKTYFLQADTTGIQGAHDISQWTYLYSCGPNNEQCGSAHPAIPFGNVWAPNAANAPPELIGKYGGGTTSHYYFYMWRFSWVFFLIALFLEIIAFFSSFLACCGRLGSSIGSFVTFLAFAFLAIAVALMTATFVKARNVFHNHNRDAQLGSYGFGFSWGALAALLIAMILLCAGATRKGKSKNTVDDGTNGNAAQGGRRWGRRGRRDRAGSFSKVNYEDGRLDNVNV</sequence>
<dbReference type="GO" id="GO:0006897">
    <property type="term" value="P:endocytosis"/>
    <property type="evidence" value="ECO:0007669"/>
    <property type="project" value="TreeGrafter"/>
</dbReference>
<dbReference type="AlphaFoldDB" id="A0A0F2MBD6"/>
<dbReference type="InterPro" id="IPR009571">
    <property type="entry name" value="SUR7/Rim9-like_fungi"/>
</dbReference>
<dbReference type="RefSeq" id="XP_016588142.1">
    <property type="nucleotide sequence ID" value="XM_016736202.1"/>
</dbReference>
<dbReference type="GO" id="GO:0030866">
    <property type="term" value="P:cortical actin cytoskeleton organization"/>
    <property type="evidence" value="ECO:0007669"/>
    <property type="project" value="TreeGrafter"/>
</dbReference>
<organism evidence="3 4">
    <name type="scientific">Sporothrix schenckii 1099-18</name>
    <dbReference type="NCBI Taxonomy" id="1397361"/>
    <lineage>
        <taxon>Eukaryota</taxon>
        <taxon>Fungi</taxon>
        <taxon>Dikarya</taxon>
        <taxon>Ascomycota</taxon>
        <taxon>Pezizomycotina</taxon>
        <taxon>Sordariomycetes</taxon>
        <taxon>Sordariomycetidae</taxon>
        <taxon>Ophiostomatales</taxon>
        <taxon>Ophiostomataceae</taxon>
        <taxon>Sporothrix</taxon>
    </lineage>
</organism>
<reference evidence="3 4" key="1">
    <citation type="journal article" date="2014" name="BMC Genomics">
        <title>Comparative genomics of the major fungal agents of human and animal Sporotrichosis: Sporothrix schenckii and Sporothrix brasiliensis.</title>
        <authorList>
            <person name="Teixeira M.M."/>
            <person name="de Almeida L.G."/>
            <person name="Kubitschek-Barreira P."/>
            <person name="Alves F.L."/>
            <person name="Kioshima E.S."/>
            <person name="Abadio A.K."/>
            <person name="Fernandes L."/>
            <person name="Derengowski L.S."/>
            <person name="Ferreira K.S."/>
            <person name="Souza R.C."/>
            <person name="Ruiz J.C."/>
            <person name="de Andrade N.C."/>
            <person name="Paes H.C."/>
            <person name="Nicola A.M."/>
            <person name="Albuquerque P."/>
            <person name="Gerber A.L."/>
            <person name="Martins V.P."/>
            <person name="Peconick L.D."/>
            <person name="Neto A.V."/>
            <person name="Chaucanez C.B."/>
            <person name="Silva P.A."/>
            <person name="Cunha O.L."/>
            <person name="de Oliveira F.F."/>
            <person name="dos Santos T.C."/>
            <person name="Barros A.L."/>
            <person name="Soares M.A."/>
            <person name="de Oliveira L.M."/>
            <person name="Marini M.M."/>
            <person name="Villalobos-Duno H."/>
            <person name="Cunha M.M."/>
            <person name="de Hoog S."/>
            <person name="da Silveira J.F."/>
            <person name="Henrissat B."/>
            <person name="Nino-Vega G.A."/>
            <person name="Cisalpino P.S."/>
            <person name="Mora-Montes H.M."/>
            <person name="Almeida S.R."/>
            <person name="Stajich J.E."/>
            <person name="Lopes-Bezerra L.M."/>
            <person name="Vasconcelos A.T."/>
            <person name="Felipe M.S."/>
        </authorList>
    </citation>
    <scope>NUCLEOTIDE SEQUENCE [LARGE SCALE GENOMIC DNA]</scope>
    <source>
        <strain evidence="3 4">1099-18</strain>
    </source>
</reference>
<accession>A0A0F2MBD6</accession>
<dbReference type="KEGG" id="ssck:SPSK_09630"/>
<dbReference type="EMBL" id="AXCR01000007">
    <property type="protein sequence ID" value="KJR85466.1"/>
    <property type="molecule type" value="Genomic_DNA"/>
</dbReference>
<dbReference type="OrthoDB" id="5419460at2759"/>
<dbReference type="GO" id="GO:0045121">
    <property type="term" value="C:membrane raft"/>
    <property type="evidence" value="ECO:0007669"/>
    <property type="project" value="TreeGrafter"/>
</dbReference>
<feature type="transmembrane region" description="Helical" evidence="2">
    <location>
        <begin position="7"/>
        <end position="31"/>
    </location>
</feature>
<proteinExistence type="predicted"/>
<dbReference type="GeneID" id="27671479"/>
<dbReference type="Pfam" id="PF06687">
    <property type="entry name" value="SUR7"/>
    <property type="match status" value="1"/>
</dbReference>
<dbReference type="GO" id="GO:0005938">
    <property type="term" value="C:cell cortex"/>
    <property type="evidence" value="ECO:0007669"/>
    <property type="project" value="TreeGrafter"/>
</dbReference>
<dbReference type="PANTHER" id="PTHR36414">
    <property type="entry name" value="PROTEIN SUR7"/>
    <property type="match status" value="1"/>
</dbReference>
<evidence type="ECO:0008006" key="5">
    <source>
        <dbReference type="Google" id="ProtNLM"/>
    </source>
</evidence>
<evidence type="ECO:0000256" key="2">
    <source>
        <dbReference type="SAM" id="Phobius"/>
    </source>
</evidence>
<keyword evidence="2" id="KW-0812">Transmembrane</keyword>
<dbReference type="PANTHER" id="PTHR36414:SF1">
    <property type="entry name" value="PROTEIN SUR7"/>
    <property type="match status" value="1"/>
</dbReference>
<keyword evidence="2" id="KW-0472">Membrane</keyword>
<dbReference type="Gene3D" id="1.20.140.150">
    <property type="match status" value="1"/>
</dbReference>
<feature type="transmembrane region" description="Helical" evidence="2">
    <location>
        <begin position="190"/>
        <end position="209"/>
    </location>
</feature>
<dbReference type="GO" id="GO:0032185">
    <property type="term" value="P:septin cytoskeleton organization"/>
    <property type="evidence" value="ECO:0007669"/>
    <property type="project" value="TreeGrafter"/>
</dbReference>
<dbReference type="GO" id="GO:0031505">
    <property type="term" value="P:fungal-type cell wall organization"/>
    <property type="evidence" value="ECO:0007669"/>
    <property type="project" value="TreeGrafter"/>
</dbReference>
<feature type="transmembrane region" description="Helical" evidence="2">
    <location>
        <begin position="149"/>
        <end position="170"/>
    </location>
</feature>
<reference evidence="3 4" key="2">
    <citation type="journal article" date="2015" name="Eukaryot. Cell">
        <title>Asexual propagation of a virulent clone complex in a human and feline outbreak of sporotrichosis.</title>
        <authorList>
            <person name="Teixeira Mde M."/>
            <person name="Rodrigues A.M."/>
            <person name="Tsui C.K."/>
            <person name="de Almeida L.G."/>
            <person name="Van Diepeningen A.D."/>
            <person name="van den Ende B.G."/>
            <person name="Fernandes G.F."/>
            <person name="Kano R."/>
            <person name="Hamelin R.C."/>
            <person name="Lopes-Bezerra L.M."/>
            <person name="Vasconcelos A.T."/>
            <person name="de Hoog S."/>
            <person name="de Camargo Z.P."/>
            <person name="Felipe M.S."/>
        </authorList>
    </citation>
    <scope>NUCLEOTIDE SEQUENCE [LARGE SCALE GENOMIC DNA]</scope>
    <source>
        <strain evidence="3 4">1099-18</strain>
    </source>
</reference>
<name>A0A0F2MBD6_SPOSC</name>
<evidence type="ECO:0000313" key="3">
    <source>
        <dbReference type="EMBL" id="KJR85466.1"/>
    </source>
</evidence>
<dbReference type="VEuPathDB" id="FungiDB:SPSK_09630"/>
<comment type="caution">
    <text evidence="3">The sequence shown here is derived from an EMBL/GenBank/DDBJ whole genome shotgun (WGS) entry which is preliminary data.</text>
</comment>